<proteinExistence type="predicted"/>
<dbReference type="GO" id="GO:0005829">
    <property type="term" value="C:cytosol"/>
    <property type="evidence" value="ECO:0007669"/>
    <property type="project" value="TreeGrafter"/>
</dbReference>
<evidence type="ECO:0000256" key="1">
    <source>
        <dbReference type="ARBA" id="ARBA00023015"/>
    </source>
</evidence>
<keyword evidence="6" id="KW-1185">Reference proteome</keyword>
<reference evidence="6" key="1">
    <citation type="submission" date="2016-09" db="EMBL/GenBank/DDBJ databases">
        <authorList>
            <person name="Varghese N."/>
            <person name="Submissions S."/>
        </authorList>
    </citation>
    <scope>NUCLEOTIDE SEQUENCE [LARGE SCALE GENOMIC DNA]</scope>
    <source>
        <strain evidence="6">ANC 4466</strain>
    </source>
</reference>
<dbReference type="InterPro" id="IPR032687">
    <property type="entry name" value="AraC-type_N"/>
</dbReference>
<dbReference type="SMART" id="SM00342">
    <property type="entry name" value="HTH_ARAC"/>
    <property type="match status" value="1"/>
</dbReference>
<dbReference type="InterPro" id="IPR018060">
    <property type="entry name" value="HTH_AraC"/>
</dbReference>
<accession>A0A240ECZ6</accession>
<dbReference type="GO" id="GO:0003700">
    <property type="term" value="F:DNA-binding transcription factor activity"/>
    <property type="evidence" value="ECO:0007669"/>
    <property type="project" value="InterPro"/>
</dbReference>
<dbReference type="RefSeq" id="WP_213064431.1">
    <property type="nucleotide sequence ID" value="NZ_BAABHT010000004.1"/>
</dbReference>
<dbReference type="EMBL" id="OANT01000011">
    <property type="protein sequence ID" value="SNX46431.1"/>
    <property type="molecule type" value="Genomic_DNA"/>
</dbReference>
<dbReference type="InterPro" id="IPR009057">
    <property type="entry name" value="Homeodomain-like_sf"/>
</dbReference>
<dbReference type="Proteomes" id="UP000219042">
    <property type="component" value="Unassembled WGS sequence"/>
</dbReference>
<dbReference type="PANTHER" id="PTHR47894:SF1">
    <property type="entry name" value="HTH-TYPE TRANSCRIPTIONAL REGULATOR VQSM"/>
    <property type="match status" value="1"/>
</dbReference>
<dbReference type="PROSITE" id="PS01124">
    <property type="entry name" value="HTH_ARAC_FAMILY_2"/>
    <property type="match status" value="1"/>
</dbReference>
<protein>
    <submittedName>
        <fullName evidence="5">Helix-turn-helix domain-containing protein</fullName>
    </submittedName>
</protein>
<evidence type="ECO:0000256" key="2">
    <source>
        <dbReference type="ARBA" id="ARBA00023125"/>
    </source>
</evidence>
<dbReference type="Pfam" id="PF12833">
    <property type="entry name" value="HTH_18"/>
    <property type="match status" value="1"/>
</dbReference>
<feature type="domain" description="HTH araC/xylS-type" evidence="4">
    <location>
        <begin position="237"/>
        <end position="339"/>
    </location>
</feature>
<dbReference type="Gene3D" id="1.10.10.60">
    <property type="entry name" value="Homeodomain-like"/>
    <property type="match status" value="1"/>
</dbReference>
<dbReference type="PANTHER" id="PTHR47894">
    <property type="entry name" value="HTH-TYPE TRANSCRIPTIONAL REGULATOR GADX"/>
    <property type="match status" value="1"/>
</dbReference>
<dbReference type="AlphaFoldDB" id="A0A240ECZ6"/>
<keyword evidence="2" id="KW-0238">DNA-binding</keyword>
<dbReference type="SUPFAM" id="SSF46689">
    <property type="entry name" value="Homeodomain-like"/>
    <property type="match status" value="1"/>
</dbReference>
<keyword evidence="3" id="KW-0804">Transcription</keyword>
<organism evidence="5 6">
    <name type="scientific">Acinetobacter puyangensis</name>
    <dbReference type="NCBI Taxonomy" id="1096779"/>
    <lineage>
        <taxon>Bacteria</taxon>
        <taxon>Pseudomonadati</taxon>
        <taxon>Pseudomonadota</taxon>
        <taxon>Gammaproteobacteria</taxon>
        <taxon>Moraxellales</taxon>
        <taxon>Moraxellaceae</taxon>
        <taxon>Acinetobacter</taxon>
    </lineage>
</organism>
<dbReference type="Pfam" id="PF12625">
    <property type="entry name" value="Arabinose_bd"/>
    <property type="match status" value="1"/>
</dbReference>
<gene>
    <name evidence="5" type="ORF">SAMN05421731_11180</name>
</gene>
<sequence>MDHTNDLQGSITVLLLFMVVDFCKTNHLKVPKQCVLYFNEDFSEIHDVYERLPLHVWSNILHDIHDQYPMPAIGLSIANHVKSSYAGILSYLTFSQSNLFEALSDFIHYERLLYDFNIVNFQIKDGFVELSWSDYHGKAGQLVDETFFAVLINIVKQVIFPHKITLKCIKFFYPEPAESYLYEKYFGCPVIFNAPTNSIIMSTNDLKNITLPNPDKVLYRILKKKANRLLAQLTPLDEFGQILHSSMVHCIQNKTTHIEDIANHMGMSTTLLRKKLREQDISFNAKLNQVRQKLAEQYLKDNTFNVNEIADLLGYAEQSVFQRAFKSWTGETPLKFRKNRT</sequence>
<keyword evidence="1" id="KW-0805">Transcription regulation</keyword>
<dbReference type="GO" id="GO:0000976">
    <property type="term" value="F:transcription cis-regulatory region binding"/>
    <property type="evidence" value="ECO:0007669"/>
    <property type="project" value="TreeGrafter"/>
</dbReference>
<name>A0A240ECZ6_9GAMM</name>
<evidence type="ECO:0000313" key="5">
    <source>
        <dbReference type="EMBL" id="SNX46431.1"/>
    </source>
</evidence>
<evidence type="ECO:0000256" key="3">
    <source>
        <dbReference type="ARBA" id="ARBA00023163"/>
    </source>
</evidence>
<evidence type="ECO:0000259" key="4">
    <source>
        <dbReference type="PROSITE" id="PS01124"/>
    </source>
</evidence>
<evidence type="ECO:0000313" key="6">
    <source>
        <dbReference type="Proteomes" id="UP000219042"/>
    </source>
</evidence>